<dbReference type="Pfam" id="PF10670">
    <property type="entry name" value="DUF4198"/>
    <property type="match status" value="1"/>
</dbReference>
<proteinExistence type="predicted"/>
<dbReference type="EMBL" id="CP009516">
    <property type="protein sequence ID" value="AKB78664.1"/>
    <property type="molecule type" value="Genomic_DNA"/>
</dbReference>
<name>A0A0E3SAD6_9EURY</name>
<evidence type="ECO:0000313" key="2">
    <source>
        <dbReference type="Proteomes" id="UP000033101"/>
    </source>
</evidence>
<dbReference type="InterPro" id="IPR019613">
    <property type="entry name" value="DUF4198"/>
</dbReference>
<gene>
    <name evidence="1" type="ORF">MSHOH_2181</name>
</gene>
<dbReference type="GeneID" id="24831431"/>
<accession>A0A0E3SAD6</accession>
<sequence>MVQKVSRKETSFLFFEEDIPDIVRGHEIWVEHCMQNVSPGDPIAFDLCFGHNMKSDRAIQVEKVTPAVFSALGENRAVEVSAAENHLSMQFTPAFEGYHTIGVEYDGGILNLPHPGLKGPKYYYQYTKTIIPVGDCQAEYDLTVGHELEIIPLDYRQYKVGEHVLLKVLYDRHALPDVIVYGIHADNRENPIEITTDPEGLVDIELEKSGKWMFKVGYRDPEKSVKGLYDKKVMTATFTIMDVSKN</sequence>
<dbReference type="AlphaFoldDB" id="A0A0E3SAD6"/>
<dbReference type="KEGG" id="mhor:MSHOH_2181"/>
<dbReference type="Proteomes" id="UP000033101">
    <property type="component" value="Chromosome"/>
</dbReference>
<reference evidence="1 2" key="1">
    <citation type="submission" date="2014-07" db="EMBL/GenBank/DDBJ databases">
        <title>Methanogenic archaea and the global carbon cycle.</title>
        <authorList>
            <person name="Henriksen J.R."/>
            <person name="Luke J."/>
            <person name="Reinhart S."/>
            <person name="Benedict M.N."/>
            <person name="Youngblut N.D."/>
            <person name="Metcalf M.E."/>
            <person name="Whitaker R.J."/>
            <person name="Metcalf W.W."/>
        </authorList>
    </citation>
    <scope>NUCLEOTIDE SEQUENCE [LARGE SCALE GENOMIC DNA]</scope>
    <source>
        <strain evidence="1 2">HB-1</strain>
    </source>
</reference>
<organism evidence="1 2">
    <name type="scientific">Methanosarcina horonobensis HB-1 = JCM 15518</name>
    <dbReference type="NCBI Taxonomy" id="1434110"/>
    <lineage>
        <taxon>Archaea</taxon>
        <taxon>Methanobacteriati</taxon>
        <taxon>Methanobacteriota</taxon>
        <taxon>Stenosarchaea group</taxon>
        <taxon>Methanomicrobia</taxon>
        <taxon>Methanosarcinales</taxon>
        <taxon>Methanosarcinaceae</taxon>
        <taxon>Methanosarcina</taxon>
    </lineage>
</organism>
<evidence type="ECO:0000313" key="1">
    <source>
        <dbReference type="EMBL" id="AKB78664.1"/>
    </source>
</evidence>
<dbReference type="PATRIC" id="fig|1434110.4.peg.2778"/>
<dbReference type="OrthoDB" id="134374at2157"/>
<protein>
    <recommendedName>
        <fullName evidence="3">Additional periplasmic component NikK of nickel ECF transporter</fullName>
    </recommendedName>
</protein>
<dbReference type="HOGENOM" id="CLU_098522_0_0_2"/>
<keyword evidence="2" id="KW-1185">Reference proteome</keyword>
<dbReference type="RefSeq" id="WP_048139818.1">
    <property type="nucleotide sequence ID" value="NZ_CP009516.1"/>
</dbReference>
<dbReference type="STRING" id="1434110.MSHOH_2181"/>
<evidence type="ECO:0008006" key="3">
    <source>
        <dbReference type="Google" id="ProtNLM"/>
    </source>
</evidence>